<dbReference type="Gene3D" id="3.40.50.850">
    <property type="entry name" value="Isochorismatase-like"/>
    <property type="match status" value="1"/>
</dbReference>
<name>A0A934V6R6_9PSEU</name>
<comment type="caution">
    <text evidence="3">The sequence shown here is derived from an EMBL/GenBank/DDBJ whole genome shotgun (WGS) entry which is preliminary data.</text>
</comment>
<protein>
    <submittedName>
        <fullName evidence="3">Cysteine hydrolase</fullName>
    </submittedName>
</protein>
<dbReference type="PANTHER" id="PTHR43540">
    <property type="entry name" value="PEROXYUREIDOACRYLATE/UREIDOACRYLATE AMIDOHYDROLASE-RELATED"/>
    <property type="match status" value="1"/>
</dbReference>
<evidence type="ECO:0000313" key="4">
    <source>
        <dbReference type="Proteomes" id="UP000635245"/>
    </source>
</evidence>
<dbReference type="SUPFAM" id="SSF52499">
    <property type="entry name" value="Isochorismatase-like hydrolases"/>
    <property type="match status" value="1"/>
</dbReference>
<dbReference type="CDD" id="cd00431">
    <property type="entry name" value="cysteine_hydrolases"/>
    <property type="match status" value="1"/>
</dbReference>
<dbReference type="PANTHER" id="PTHR43540:SF1">
    <property type="entry name" value="ISOCHORISMATASE HYDROLASE"/>
    <property type="match status" value="1"/>
</dbReference>
<dbReference type="InterPro" id="IPR050272">
    <property type="entry name" value="Isochorismatase-like_hydrls"/>
</dbReference>
<evidence type="ECO:0000259" key="2">
    <source>
        <dbReference type="Pfam" id="PF00857"/>
    </source>
</evidence>
<evidence type="ECO:0000313" key="3">
    <source>
        <dbReference type="EMBL" id="MBK1787812.1"/>
    </source>
</evidence>
<keyword evidence="1 3" id="KW-0378">Hydrolase</keyword>
<evidence type="ECO:0000256" key="1">
    <source>
        <dbReference type="ARBA" id="ARBA00022801"/>
    </source>
</evidence>
<gene>
    <name evidence="3" type="ORF">JHE00_26080</name>
</gene>
<dbReference type="Pfam" id="PF00857">
    <property type="entry name" value="Isochorismatase"/>
    <property type="match status" value="1"/>
</dbReference>
<keyword evidence="4" id="KW-1185">Reference proteome</keyword>
<dbReference type="EMBL" id="JAENJH010000008">
    <property type="protein sequence ID" value="MBK1787812.1"/>
    <property type="molecule type" value="Genomic_DNA"/>
</dbReference>
<dbReference type="InterPro" id="IPR000868">
    <property type="entry name" value="Isochorismatase-like_dom"/>
</dbReference>
<dbReference type="Proteomes" id="UP000635245">
    <property type="component" value="Unassembled WGS sequence"/>
</dbReference>
<accession>A0A934V6R6</accession>
<sequence>MDLQQVIVARITDADPGYPERVARAVAAARAAGMPVVYAVVGFRAGHPEAKSSPFFSALPDGAFTDDDPGAAIHPSVAPRPGESVVTKKRISAFTGSDLDLVLRGAGVGHLVLAGLSTSGVVLSTLRQAADLDYRLTVLADGCADPDPEVHRVLTEKVFPRQGTHVTSVEAWVGEQAQDAVELTGDGHREPGSAAS</sequence>
<proteinExistence type="predicted"/>
<organism evidence="3 4">
    <name type="scientific">Prauserella cavernicola</name>
    <dbReference type="NCBI Taxonomy" id="2800127"/>
    <lineage>
        <taxon>Bacteria</taxon>
        <taxon>Bacillati</taxon>
        <taxon>Actinomycetota</taxon>
        <taxon>Actinomycetes</taxon>
        <taxon>Pseudonocardiales</taxon>
        <taxon>Pseudonocardiaceae</taxon>
        <taxon>Prauserella</taxon>
    </lineage>
</organism>
<feature type="domain" description="Isochorismatase-like" evidence="2">
    <location>
        <begin position="2"/>
        <end position="169"/>
    </location>
</feature>
<dbReference type="GO" id="GO:0016787">
    <property type="term" value="F:hydrolase activity"/>
    <property type="evidence" value="ECO:0007669"/>
    <property type="project" value="UniProtKB-KW"/>
</dbReference>
<reference evidence="3" key="1">
    <citation type="submission" date="2020-12" db="EMBL/GenBank/DDBJ databases">
        <title>Prauserella sp. ASG 168, a novel actinomycete isolated from cave rock.</title>
        <authorList>
            <person name="Suriyachadkun C."/>
        </authorList>
    </citation>
    <scope>NUCLEOTIDE SEQUENCE</scope>
    <source>
        <strain evidence="3">ASG 168</strain>
    </source>
</reference>
<dbReference type="AlphaFoldDB" id="A0A934V6R6"/>
<dbReference type="InterPro" id="IPR036380">
    <property type="entry name" value="Isochorismatase-like_sf"/>
</dbReference>